<dbReference type="GeneID" id="98118731"/>
<proteinExistence type="predicted"/>
<dbReference type="Proteomes" id="UP001610728">
    <property type="component" value="Unassembled WGS sequence"/>
</dbReference>
<dbReference type="InterPro" id="IPR055414">
    <property type="entry name" value="LRR_R13L4/SHOC2-like"/>
</dbReference>
<feature type="compositionally biased region" description="Polar residues" evidence="3">
    <location>
        <begin position="700"/>
        <end position="720"/>
    </location>
</feature>
<feature type="compositionally biased region" description="Polar residues" evidence="3">
    <location>
        <begin position="975"/>
        <end position="994"/>
    </location>
</feature>
<evidence type="ECO:0000256" key="3">
    <source>
        <dbReference type="SAM" id="MobiDB-lite"/>
    </source>
</evidence>
<comment type="caution">
    <text evidence="5">The sequence shown here is derived from an EMBL/GenBank/DDBJ whole genome shotgun (WGS) entry which is preliminary data.</text>
</comment>
<dbReference type="SUPFAM" id="SSF52075">
    <property type="entry name" value="Outer arm dynein light chain 1"/>
    <property type="match status" value="1"/>
</dbReference>
<reference evidence="5 6" key="1">
    <citation type="submission" date="2020-05" db="EMBL/GenBank/DDBJ databases">
        <title>Ceratocystis lukuohia genome.</title>
        <authorList>
            <person name="Harrington T.C."/>
            <person name="Kim K."/>
            <person name="Mayers C.G."/>
        </authorList>
    </citation>
    <scope>NUCLEOTIDE SEQUENCE [LARGE SCALE GENOMIC DNA]</scope>
    <source>
        <strain evidence="5 6">C4212</strain>
    </source>
</reference>
<dbReference type="EMBL" id="JABSNW010000005">
    <property type="protein sequence ID" value="KAL2886998.1"/>
    <property type="molecule type" value="Genomic_DNA"/>
</dbReference>
<dbReference type="SMART" id="SM00369">
    <property type="entry name" value="LRR_TYP"/>
    <property type="match status" value="4"/>
</dbReference>
<organism evidence="5 6">
    <name type="scientific">Ceratocystis lukuohia</name>
    <dbReference type="NCBI Taxonomy" id="2019550"/>
    <lineage>
        <taxon>Eukaryota</taxon>
        <taxon>Fungi</taxon>
        <taxon>Dikarya</taxon>
        <taxon>Ascomycota</taxon>
        <taxon>Pezizomycotina</taxon>
        <taxon>Sordariomycetes</taxon>
        <taxon>Hypocreomycetidae</taxon>
        <taxon>Microascales</taxon>
        <taxon>Ceratocystidaceae</taxon>
        <taxon>Ceratocystis</taxon>
    </lineage>
</organism>
<dbReference type="PANTHER" id="PTHR48051">
    <property type="match status" value="1"/>
</dbReference>
<dbReference type="Pfam" id="PF23598">
    <property type="entry name" value="LRR_14"/>
    <property type="match status" value="1"/>
</dbReference>
<feature type="region of interest" description="Disordered" evidence="3">
    <location>
        <begin position="597"/>
        <end position="632"/>
    </location>
</feature>
<feature type="region of interest" description="Disordered" evidence="3">
    <location>
        <begin position="414"/>
        <end position="437"/>
    </location>
</feature>
<feature type="domain" description="Disease resistance R13L4/SHOC-2-like LRR" evidence="4">
    <location>
        <begin position="145"/>
        <end position="223"/>
    </location>
</feature>
<name>A0ABR4MFD2_9PEZI</name>
<evidence type="ECO:0000256" key="1">
    <source>
        <dbReference type="ARBA" id="ARBA00022614"/>
    </source>
</evidence>
<evidence type="ECO:0000313" key="6">
    <source>
        <dbReference type="Proteomes" id="UP001610728"/>
    </source>
</evidence>
<dbReference type="Pfam" id="PF10428">
    <property type="entry name" value="SOG2"/>
    <property type="match status" value="1"/>
</dbReference>
<sequence>MDRPSGHLGATTQLRGLPENPVHALRRLPPPTIPQVPPIPANLRSTVPSLSGFPQPRAAQPAPSHDQVLQLARTALENALRDNNATAGASGMGSEIKPGVTIDLSRNNIRELPEEVVDIINHELERLALSHNFLTTFPARFVECSSLRYLNIRNNQIKDFPLTICDIKSLEILDLGRNKLRALPQEIVKLSSLKVLAVQKNRIQELPLCLADMASLQVLKLEGNDLTFPAPDVMQQLLAPSPPSEGMRESDHEVALTTHIKKYLRQRALSGRLEIELTGDESSEGTETPRNHHIRRAASGRFPIKVHGSDVPDIRSPNGRQPTPMSSRSHSHYRGLSQQSTAMRKPGIMPLTIGNPSERLRSNSEITQRAIHDRPESRNRRMGIVTKKPELTTLDEVQANANNRFSHYRGLSHGSAMQQGNAAGKKSPSPLSPGDAHMQRPIYVRRLSILPERRRESKYFDPVIEAAKGILYSVFQVHPTIQMLMSLTGDGTAKRSSLEIVFYNTNSHVEELEQEIQKHDPANYDENYSSGENENVYRACQALIGAYIHVCALLMENVDSFVDHGDPRYIRTLFVLLYNSIMELRVTLSSIAPHAVGYSSNTGTRSASTTRAVNASGPAGTSTISPIPSLRPSIDETIRPMLLGSRTSSRDAAMTPTADRPGGWQGKRPAGPLQNPSALRVTTDMPYGQGPFSSGRKGSMQLSSATPRSGESFASSTTSANKTAVDYTEEDKQFEAIFSSLVNSTNLMLSILPGLNTQLGLGLRSSTSQRAREDVIRAWKTLMDKTGSVIRQTELLKSRMSMVKLKDPAIRTHTAFWSLCNNFFEAWSDFGAHLKSDGSKLPLLTEHLLRLRPIHRSVKDSVDKMQRSPWGYFLRPMPAVAGGGGGILSPIASTHRHNPSNSSGGTSVPPHMIGVPATPQSASFSGAFNGGVFERADALLQQYGNGSGGNNVGVSGGSTASSVNGTGLGMLPRQGSLSRSHHPQSSTGSMSEMGSLNGMIDAVASDSVGMNGSGMGSMNMSMNNMSLNGILSPSGHGRLNGTKVPF</sequence>
<dbReference type="SMART" id="SM00364">
    <property type="entry name" value="LRR_BAC"/>
    <property type="match status" value="4"/>
</dbReference>
<protein>
    <submittedName>
        <fullName evidence="5">Leucine-rich repeat-containing protein sog2</fullName>
    </submittedName>
</protein>
<feature type="compositionally biased region" description="Polar residues" evidence="3">
    <location>
        <begin position="318"/>
        <end position="328"/>
    </location>
</feature>
<dbReference type="InterPro" id="IPR019487">
    <property type="entry name" value="RAM_signalling_pathway_SOG2"/>
</dbReference>
<evidence type="ECO:0000256" key="2">
    <source>
        <dbReference type="ARBA" id="ARBA00022737"/>
    </source>
</evidence>
<dbReference type="InterPro" id="IPR003591">
    <property type="entry name" value="Leu-rich_rpt_typical-subtyp"/>
</dbReference>
<feature type="region of interest" description="Disordered" evidence="3">
    <location>
        <begin position="644"/>
        <end position="720"/>
    </location>
</feature>
<feature type="region of interest" description="Disordered" evidence="3">
    <location>
        <begin position="276"/>
        <end position="361"/>
    </location>
</feature>
<feature type="compositionally biased region" description="Polar residues" evidence="3">
    <location>
        <begin position="598"/>
        <end position="626"/>
    </location>
</feature>
<dbReference type="RefSeq" id="XP_070858178.1">
    <property type="nucleotide sequence ID" value="XM_071003149.1"/>
</dbReference>
<dbReference type="InterPro" id="IPR032675">
    <property type="entry name" value="LRR_dom_sf"/>
</dbReference>
<accession>A0ABR4MFD2</accession>
<keyword evidence="2" id="KW-0677">Repeat</keyword>
<keyword evidence="6" id="KW-1185">Reference proteome</keyword>
<feature type="region of interest" description="Disordered" evidence="3">
    <location>
        <begin position="1"/>
        <end position="24"/>
    </location>
</feature>
<evidence type="ECO:0000313" key="5">
    <source>
        <dbReference type="EMBL" id="KAL2886998.1"/>
    </source>
</evidence>
<dbReference type="PANTHER" id="PTHR48051:SF46">
    <property type="entry name" value="LEUCINE RICH REPEAT-CONTAINING DOMAIN PROTEIN"/>
    <property type="match status" value="1"/>
</dbReference>
<feature type="region of interest" description="Disordered" evidence="3">
    <location>
        <begin position="950"/>
        <end position="994"/>
    </location>
</feature>
<gene>
    <name evidence="5" type="ORF">HOO65_050119</name>
</gene>
<dbReference type="InterPro" id="IPR050216">
    <property type="entry name" value="LRR_domain-containing"/>
</dbReference>
<keyword evidence="1" id="KW-0433">Leucine-rich repeat</keyword>
<dbReference type="Gene3D" id="3.80.10.10">
    <property type="entry name" value="Ribonuclease Inhibitor"/>
    <property type="match status" value="1"/>
</dbReference>
<evidence type="ECO:0000259" key="4">
    <source>
        <dbReference type="Pfam" id="PF23598"/>
    </source>
</evidence>